<sequence>MYIKRDFYLNKLIEKQNNKKVKIITGIRRCGKSYLLFNIFYNYLISVGIGKDQIKILSLDKYSNRNYRVPSMLNKFFEDSIKDPNKKYYFFIDEIQLCNNEFNEITNSYDTFIDVLLEYYQNDNIEIYITGSNSRMLSKDILTQFRDRGDEIRVHPLSFNEIYELFENKQIALQQYFMYGGMPYLYYLDDEKQKINYLQTLFTETYLKDIIERNNIINNHEVLDILLNFISSTVGSLTNPTKLSNRFDSENKIKISSETVKKYLDYFKDAYIISSCQRFDVKGSNHFKTPLKYYFTDIGLRNARLNFRQIEHSHIMENIIYNELIKRDYAVDVGVVRYDHKTPTKRTEIELEIDFVVNKGHERYYIQSALNVDSYEKLKQETNSLKRVDDSFKKIVIVRDNIVSRNDDNGILFIGLEEFLLDENILN</sequence>
<dbReference type="RefSeq" id="WP_307444586.1">
    <property type="nucleotide sequence ID" value="NZ_JAUSWP010000002.1"/>
</dbReference>
<name>A0ABU0NE29_9MOLU</name>
<accession>A0ABU0NE29</accession>
<evidence type="ECO:0000259" key="1">
    <source>
        <dbReference type="Pfam" id="PF13173"/>
    </source>
</evidence>
<gene>
    <name evidence="3" type="ORF">J2Z63_000343</name>
</gene>
<dbReference type="Proteomes" id="UP001236620">
    <property type="component" value="Unassembled WGS sequence"/>
</dbReference>
<reference evidence="3" key="1">
    <citation type="submission" date="2023-07" db="EMBL/GenBank/DDBJ databases">
        <title>Genomic Encyclopedia of Type Strains, Phase IV (KMG-IV): sequencing the most valuable type-strain genomes for metagenomic binning, comparative biology and taxonomic classification.</title>
        <authorList>
            <person name="Goeker M."/>
        </authorList>
    </citation>
    <scope>NUCLEOTIDE SEQUENCE [LARGE SCALE GENOMIC DNA]</scope>
    <source>
        <strain evidence="3">DSM 22019</strain>
    </source>
</reference>
<dbReference type="EMBL" id="JAUSWP010000002">
    <property type="protein sequence ID" value="MDQ0567700.1"/>
    <property type="molecule type" value="Genomic_DNA"/>
</dbReference>
<protein>
    <submittedName>
        <fullName evidence="3">AAA+ superfamily ATPase</fullName>
    </submittedName>
</protein>
<evidence type="ECO:0000313" key="3">
    <source>
        <dbReference type="EMBL" id="MDQ0567700.1"/>
    </source>
</evidence>
<dbReference type="Pfam" id="PF13173">
    <property type="entry name" value="AAA_14"/>
    <property type="match status" value="1"/>
</dbReference>
<keyword evidence="4" id="KW-1185">Reference proteome</keyword>
<dbReference type="Pfam" id="PF13635">
    <property type="entry name" value="DUF4143"/>
    <property type="match status" value="1"/>
</dbReference>
<dbReference type="PANTHER" id="PTHR33295:SF18">
    <property type="entry name" value="AAA+ ATPASE DOMAIN-CONTAINING PROTEIN"/>
    <property type="match status" value="1"/>
</dbReference>
<organism evidence="3 4">
    <name type="scientific">Mycoplasma yeatsii</name>
    <dbReference type="NCBI Taxonomy" id="51365"/>
    <lineage>
        <taxon>Bacteria</taxon>
        <taxon>Bacillati</taxon>
        <taxon>Mycoplasmatota</taxon>
        <taxon>Mollicutes</taxon>
        <taxon>Mycoplasmataceae</taxon>
        <taxon>Mycoplasma</taxon>
    </lineage>
</organism>
<dbReference type="InterPro" id="IPR027417">
    <property type="entry name" value="P-loop_NTPase"/>
</dbReference>
<evidence type="ECO:0000259" key="2">
    <source>
        <dbReference type="Pfam" id="PF13635"/>
    </source>
</evidence>
<dbReference type="SUPFAM" id="SSF52540">
    <property type="entry name" value="P-loop containing nucleoside triphosphate hydrolases"/>
    <property type="match status" value="1"/>
</dbReference>
<comment type="caution">
    <text evidence="3">The sequence shown here is derived from an EMBL/GenBank/DDBJ whole genome shotgun (WGS) entry which is preliminary data.</text>
</comment>
<feature type="domain" description="AAA" evidence="1">
    <location>
        <begin position="19"/>
        <end position="162"/>
    </location>
</feature>
<feature type="domain" description="DUF4143" evidence="2">
    <location>
        <begin position="208"/>
        <end position="367"/>
    </location>
</feature>
<proteinExistence type="predicted"/>
<dbReference type="InterPro" id="IPR025420">
    <property type="entry name" value="DUF4143"/>
</dbReference>
<dbReference type="PANTHER" id="PTHR33295">
    <property type="entry name" value="ATPASE"/>
    <property type="match status" value="1"/>
</dbReference>
<dbReference type="InterPro" id="IPR041682">
    <property type="entry name" value="AAA_14"/>
</dbReference>
<evidence type="ECO:0000313" key="4">
    <source>
        <dbReference type="Proteomes" id="UP001236620"/>
    </source>
</evidence>